<dbReference type="Gene3D" id="1.10.10.10">
    <property type="entry name" value="Winged helix-like DNA-binding domain superfamily/Winged helix DNA-binding domain"/>
    <property type="match status" value="1"/>
</dbReference>
<sequence>MEHILIVEDEKEINGLLHSFISGHGYLTTSTYDGLEALQLIQTETFDLILLDLMLPYKSGDQILLELRKHSAVPVIVISAKDTTQTKIDLLRIGADDYITKPFDLDETLARIESNLRRNKMQMNTAGSKCLIYKDIELDDINHLVEVAGRELALTAKEYGILALLMRHPDKIYSKANLFRSIWNEEYMSEDNTLNVHISNIRNKLKVINPDQQYIETVWGIGYRLYKTT</sequence>
<protein>
    <submittedName>
        <fullName evidence="10">DNA-binding response regulator</fullName>
    </submittedName>
</protein>
<dbReference type="EMBL" id="MPTB01000015">
    <property type="protein sequence ID" value="OMD47572.1"/>
    <property type="molecule type" value="Genomic_DNA"/>
</dbReference>
<feature type="DNA-binding region" description="OmpR/PhoB-type" evidence="7">
    <location>
        <begin position="128"/>
        <end position="227"/>
    </location>
</feature>
<dbReference type="SUPFAM" id="SSF52172">
    <property type="entry name" value="CheY-like"/>
    <property type="match status" value="1"/>
</dbReference>
<keyword evidence="5" id="KW-0804">Transcription</keyword>
<dbReference type="RefSeq" id="WP_076111016.1">
    <property type="nucleotide sequence ID" value="NZ_MPTB01000015.1"/>
</dbReference>
<dbReference type="InterPro" id="IPR011006">
    <property type="entry name" value="CheY-like_superfamily"/>
</dbReference>
<evidence type="ECO:0000256" key="1">
    <source>
        <dbReference type="ARBA" id="ARBA00022553"/>
    </source>
</evidence>
<dbReference type="PROSITE" id="PS51755">
    <property type="entry name" value="OMPR_PHOB"/>
    <property type="match status" value="1"/>
</dbReference>
<evidence type="ECO:0000256" key="7">
    <source>
        <dbReference type="PROSITE-ProRule" id="PRU01091"/>
    </source>
</evidence>
<feature type="domain" description="Response regulatory" evidence="8">
    <location>
        <begin position="3"/>
        <end position="116"/>
    </location>
</feature>
<evidence type="ECO:0000313" key="11">
    <source>
        <dbReference type="Proteomes" id="UP000187412"/>
    </source>
</evidence>
<dbReference type="CDD" id="cd00383">
    <property type="entry name" value="trans_reg_C"/>
    <property type="match status" value="1"/>
</dbReference>
<keyword evidence="2" id="KW-0902">Two-component regulatory system</keyword>
<keyword evidence="3" id="KW-0805">Transcription regulation</keyword>
<dbReference type="SMART" id="SM00862">
    <property type="entry name" value="Trans_reg_C"/>
    <property type="match status" value="1"/>
</dbReference>
<organism evidence="10 11">
    <name type="scientific">Paenibacillus borealis</name>
    <dbReference type="NCBI Taxonomy" id="160799"/>
    <lineage>
        <taxon>Bacteria</taxon>
        <taxon>Bacillati</taxon>
        <taxon>Bacillota</taxon>
        <taxon>Bacilli</taxon>
        <taxon>Bacillales</taxon>
        <taxon>Paenibacillaceae</taxon>
        <taxon>Paenibacillus</taxon>
    </lineage>
</organism>
<dbReference type="Gene3D" id="6.10.250.690">
    <property type="match status" value="1"/>
</dbReference>
<dbReference type="Gene3D" id="3.40.50.2300">
    <property type="match status" value="1"/>
</dbReference>
<name>A0ABX3HAS5_PAEBO</name>
<comment type="caution">
    <text evidence="10">The sequence shown here is derived from an EMBL/GenBank/DDBJ whole genome shotgun (WGS) entry which is preliminary data.</text>
</comment>
<dbReference type="InterPro" id="IPR036388">
    <property type="entry name" value="WH-like_DNA-bd_sf"/>
</dbReference>
<dbReference type="PANTHER" id="PTHR48111:SF2">
    <property type="entry name" value="RESPONSE REGULATOR SAER"/>
    <property type="match status" value="1"/>
</dbReference>
<evidence type="ECO:0000256" key="2">
    <source>
        <dbReference type="ARBA" id="ARBA00023012"/>
    </source>
</evidence>
<evidence type="ECO:0000256" key="4">
    <source>
        <dbReference type="ARBA" id="ARBA00023125"/>
    </source>
</evidence>
<evidence type="ECO:0000259" key="9">
    <source>
        <dbReference type="PROSITE" id="PS51755"/>
    </source>
</evidence>
<keyword evidence="1 6" id="KW-0597">Phosphoprotein</keyword>
<dbReference type="PROSITE" id="PS50110">
    <property type="entry name" value="RESPONSE_REGULATORY"/>
    <property type="match status" value="1"/>
</dbReference>
<evidence type="ECO:0000256" key="5">
    <source>
        <dbReference type="ARBA" id="ARBA00023163"/>
    </source>
</evidence>
<dbReference type="PANTHER" id="PTHR48111">
    <property type="entry name" value="REGULATOR OF RPOS"/>
    <property type="match status" value="1"/>
</dbReference>
<keyword evidence="11" id="KW-1185">Reference proteome</keyword>
<dbReference type="InterPro" id="IPR039420">
    <property type="entry name" value="WalR-like"/>
</dbReference>
<accession>A0ABX3HAS5</accession>
<dbReference type="SMART" id="SM00448">
    <property type="entry name" value="REC"/>
    <property type="match status" value="1"/>
</dbReference>
<evidence type="ECO:0000259" key="8">
    <source>
        <dbReference type="PROSITE" id="PS50110"/>
    </source>
</evidence>
<dbReference type="Pfam" id="PF00072">
    <property type="entry name" value="Response_reg"/>
    <property type="match status" value="1"/>
</dbReference>
<feature type="domain" description="OmpR/PhoB-type" evidence="9">
    <location>
        <begin position="128"/>
        <end position="227"/>
    </location>
</feature>
<dbReference type="InterPro" id="IPR001789">
    <property type="entry name" value="Sig_transdc_resp-reg_receiver"/>
</dbReference>
<dbReference type="InterPro" id="IPR001867">
    <property type="entry name" value="OmpR/PhoB-type_DNA-bd"/>
</dbReference>
<proteinExistence type="predicted"/>
<dbReference type="GO" id="GO:0003677">
    <property type="term" value="F:DNA binding"/>
    <property type="evidence" value="ECO:0007669"/>
    <property type="project" value="UniProtKB-KW"/>
</dbReference>
<feature type="modified residue" description="4-aspartylphosphate" evidence="6">
    <location>
        <position position="52"/>
    </location>
</feature>
<evidence type="ECO:0000313" key="10">
    <source>
        <dbReference type="EMBL" id="OMD47572.1"/>
    </source>
</evidence>
<reference evidence="10 11" key="1">
    <citation type="submission" date="2016-10" db="EMBL/GenBank/DDBJ databases">
        <title>Paenibacillus species isolates.</title>
        <authorList>
            <person name="Beno S.M."/>
        </authorList>
    </citation>
    <scope>NUCLEOTIDE SEQUENCE [LARGE SCALE GENOMIC DNA]</scope>
    <source>
        <strain evidence="10 11">FSL H7-0744</strain>
    </source>
</reference>
<dbReference type="SUPFAM" id="SSF46894">
    <property type="entry name" value="C-terminal effector domain of the bipartite response regulators"/>
    <property type="match status" value="1"/>
</dbReference>
<evidence type="ECO:0000256" key="6">
    <source>
        <dbReference type="PROSITE-ProRule" id="PRU00169"/>
    </source>
</evidence>
<gene>
    <name evidence="10" type="ORF">BSK56_13580</name>
</gene>
<evidence type="ECO:0000256" key="3">
    <source>
        <dbReference type="ARBA" id="ARBA00023015"/>
    </source>
</evidence>
<dbReference type="Proteomes" id="UP000187412">
    <property type="component" value="Unassembled WGS sequence"/>
</dbReference>
<dbReference type="InterPro" id="IPR016032">
    <property type="entry name" value="Sig_transdc_resp-reg_C-effctor"/>
</dbReference>
<keyword evidence="4 7" id="KW-0238">DNA-binding</keyword>
<dbReference type="Pfam" id="PF00486">
    <property type="entry name" value="Trans_reg_C"/>
    <property type="match status" value="1"/>
</dbReference>